<comment type="caution">
    <text evidence="1">The sequence shown here is derived from an EMBL/GenBank/DDBJ whole genome shotgun (WGS) entry which is preliminary data.</text>
</comment>
<dbReference type="Gene3D" id="3.30.300.20">
    <property type="match status" value="2"/>
</dbReference>
<sequence length="369" mass="39376">VTPRAGHSPLHLLGHGAETYTVEVMGLEGFHKRGLVETTSTGRMWRLEADEGTYLRGTNLAPAPLMYWGAGLHADILTRVAAAARERGVTLTSLSGTVRQGFAATGSFVRAQAVAKVFDLRIDVAVDGAATPAELDALVAHAIATSPAVAAVATAREGRFGLHSNGRPTAVHGIPALHGAPAVDPLRKYAEVPEPTDEQLGDVVGFEPGHPDRTHVVTDDSDGAVEFHVEARGKLDPRLGTVRTTVGFPEVTGDRWSLLSDPADTVAPSPLAYFSIGTAFCYHTQLCRYVAVRRLPLERARLTQVSRFEIDRTRATADPLATHVFLNGRCEDAQTTALMTLAANICYAHRALASNVEVSFGVDATARVH</sequence>
<dbReference type="SUPFAM" id="SSF82784">
    <property type="entry name" value="OsmC-like"/>
    <property type="match status" value="2"/>
</dbReference>
<dbReference type="InterPro" id="IPR036102">
    <property type="entry name" value="OsmC/Ohrsf"/>
</dbReference>
<accession>A0A7J9UY58</accession>
<feature type="non-terminal residue" evidence="1">
    <location>
        <position position="1"/>
    </location>
</feature>
<dbReference type="Proteomes" id="UP000429644">
    <property type="component" value="Unassembled WGS sequence"/>
</dbReference>
<dbReference type="AlphaFoldDB" id="A0A7J9UY58"/>
<dbReference type="InterPro" id="IPR015946">
    <property type="entry name" value="KH_dom-like_a/b"/>
</dbReference>
<name>A0A7J9UY58_9MICO</name>
<protein>
    <recommendedName>
        <fullName evidence="3">OsmC family peroxiredoxin</fullName>
    </recommendedName>
</protein>
<organism evidence="1 2">
    <name type="scientific">Georgenia ruanii</name>
    <dbReference type="NCBI Taxonomy" id="348442"/>
    <lineage>
        <taxon>Bacteria</taxon>
        <taxon>Bacillati</taxon>
        <taxon>Actinomycetota</taxon>
        <taxon>Actinomycetes</taxon>
        <taxon>Micrococcales</taxon>
        <taxon>Bogoriellaceae</taxon>
        <taxon>Georgenia</taxon>
    </lineage>
</organism>
<evidence type="ECO:0000313" key="1">
    <source>
        <dbReference type="EMBL" id="MPV89303.1"/>
    </source>
</evidence>
<keyword evidence="2" id="KW-1185">Reference proteome</keyword>
<dbReference type="EMBL" id="WHPD01002496">
    <property type="protein sequence ID" value="MPV89303.1"/>
    <property type="molecule type" value="Genomic_DNA"/>
</dbReference>
<reference evidence="1 2" key="1">
    <citation type="submission" date="2019-10" db="EMBL/GenBank/DDBJ databases">
        <title>Georgenia wutianyii sp. nov. and Georgenia yuyongxinii sp. nov. isolated from plateau pika (Ochotona curzoniae) in the Qinghai-Tibet plateau of China.</title>
        <authorList>
            <person name="Tian Z."/>
        </authorList>
    </citation>
    <scope>NUCLEOTIDE SEQUENCE [LARGE SCALE GENOMIC DNA]</scope>
    <source>
        <strain evidence="1 2">JCM 15130</strain>
    </source>
</reference>
<evidence type="ECO:0008006" key="3">
    <source>
        <dbReference type="Google" id="ProtNLM"/>
    </source>
</evidence>
<evidence type="ECO:0000313" key="2">
    <source>
        <dbReference type="Proteomes" id="UP000429644"/>
    </source>
</evidence>
<proteinExistence type="predicted"/>
<gene>
    <name evidence="1" type="ORF">GB882_11555</name>
</gene>